<dbReference type="Pfam" id="PF00583">
    <property type="entry name" value="Acetyltransf_1"/>
    <property type="match status" value="1"/>
</dbReference>
<reference evidence="2 3" key="1">
    <citation type="journal article" date="2012" name="Proc. Natl. Acad. Sci. U.S.A.">
        <title>Comparative genomics of Ceriporiopsis subvermispora and Phanerochaete chrysosporium provide insight into selective ligninolysis.</title>
        <authorList>
            <person name="Fernandez-Fueyo E."/>
            <person name="Ruiz-Duenas F.J."/>
            <person name="Ferreira P."/>
            <person name="Floudas D."/>
            <person name="Hibbett D.S."/>
            <person name="Canessa P."/>
            <person name="Larrondo L.F."/>
            <person name="James T.Y."/>
            <person name="Seelenfreund D."/>
            <person name="Lobos S."/>
            <person name="Polanco R."/>
            <person name="Tello M."/>
            <person name="Honda Y."/>
            <person name="Watanabe T."/>
            <person name="Watanabe T."/>
            <person name="Ryu J.S."/>
            <person name="Kubicek C.P."/>
            <person name="Schmoll M."/>
            <person name="Gaskell J."/>
            <person name="Hammel K.E."/>
            <person name="St John F.J."/>
            <person name="Vanden Wymelenberg A."/>
            <person name="Sabat G."/>
            <person name="Splinter BonDurant S."/>
            <person name="Syed K."/>
            <person name="Yadav J.S."/>
            <person name="Doddapaneni H."/>
            <person name="Subramanian V."/>
            <person name="Lavin J.L."/>
            <person name="Oguiza J.A."/>
            <person name="Perez G."/>
            <person name="Pisabarro A.G."/>
            <person name="Ramirez L."/>
            <person name="Santoyo F."/>
            <person name="Master E."/>
            <person name="Coutinho P.M."/>
            <person name="Henrissat B."/>
            <person name="Lombard V."/>
            <person name="Magnuson J.K."/>
            <person name="Kuees U."/>
            <person name="Hori C."/>
            <person name="Igarashi K."/>
            <person name="Samejima M."/>
            <person name="Held B.W."/>
            <person name="Barry K.W."/>
            <person name="LaButti K.M."/>
            <person name="Lapidus A."/>
            <person name="Lindquist E.A."/>
            <person name="Lucas S.M."/>
            <person name="Riley R."/>
            <person name="Salamov A.A."/>
            <person name="Hoffmeister D."/>
            <person name="Schwenk D."/>
            <person name="Hadar Y."/>
            <person name="Yarden O."/>
            <person name="de Vries R.P."/>
            <person name="Wiebenga A."/>
            <person name="Stenlid J."/>
            <person name="Eastwood D."/>
            <person name="Grigoriev I.V."/>
            <person name="Berka R.M."/>
            <person name="Blanchette R.A."/>
            <person name="Kersten P."/>
            <person name="Martinez A.T."/>
            <person name="Vicuna R."/>
            <person name="Cullen D."/>
        </authorList>
    </citation>
    <scope>NUCLEOTIDE SEQUENCE [LARGE SCALE GENOMIC DNA]</scope>
    <source>
        <strain evidence="2 3">B</strain>
    </source>
</reference>
<evidence type="ECO:0000313" key="3">
    <source>
        <dbReference type="Proteomes" id="UP000016930"/>
    </source>
</evidence>
<dbReference type="PANTHER" id="PTHR42791:SF1">
    <property type="entry name" value="N-ACETYLTRANSFERASE DOMAIN-CONTAINING PROTEIN"/>
    <property type="match status" value="1"/>
</dbReference>
<evidence type="ECO:0000259" key="1">
    <source>
        <dbReference type="PROSITE" id="PS51186"/>
    </source>
</evidence>
<dbReference type="Gene3D" id="3.40.630.30">
    <property type="match status" value="1"/>
</dbReference>
<accession>M2R689</accession>
<dbReference type="CDD" id="cd04301">
    <property type="entry name" value="NAT_SF"/>
    <property type="match status" value="1"/>
</dbReference>
<dbReference type="HOGENOM" id="CLU_074876_1_0_1"/>
<keyword evidence="3" id="KW-1185">Reference proteome</keyword>
<gene>
    <name evidence="2" type="ORF">CERSUDRAFT_98234</name>
</gene>
<sequence>MVSSEGFVRREKAFTVNGGDAIVYYERAPSDEDTRSLLTRLLDTVAGWVVFTLRYSDTHEQKKRRSEYAAKNRAALESIGKEVKDMLILASLATAPSKQRRGYGTALVREVTQIADAQGRDTILTSSNIANTAFYESCGFRMVRQYQLGDENPAWRHEPVVLHILVRPNTCAGAEDKGY</sequence>
<organism evidence="2 3">
    <name type="scientific">Ceriporiopsis subvermispora (strain B)</name>
    <name type="common">White-rot fungus</name>
    <name type="synonym">Gelatoporia subvermispora</name>
    <dbReference type="NCBI Taxonomy" id="914234"/>
    <lineage>
        <taxon>Eukaryota</taxon>
        <taxon>Fungi</taxon>
        <taxon>Dikarya</taxon>
        <taxon>Basidiomycota</taxon>
        <taxon>Agaricomycotina</taxon>
        <taxon>Agaricomycetes</taxon>
        <taxon>Polyporales</taxon>
        <taxon>Gelatoporiaceae</taxon>
        <taxon>Gelatoporia</taxon>
    </lineage>
</organism>
<proteinExistence type="predicted"/>
<dbReference type="OrthoDB" id="2744543at2759"/>
<dbReference type="InterPro" id="IPR052523">
    <property type="entry name" value="Trichothecene_AcTrans"/>
</dbReference>
<feature type="domain" description="N-acetyltransferase" evidence="1">
    <location>
        <begin position="1"/>
        <end position="167"/>
    </location>
</feature>
<dbReference type="STRING" id="914234.M2R689"/>
<name>M2R689_CERS8</name>
<evidence type="ECO:0000313" key="2">
    <source>
        <dbReference type="EMBL" id="EMD33672.1"/>
    </source>
</evidence>
<dbReference type="AlphaFoldDB" id="M2R689"/>
<protein>
    <recommendedName>
        <fullName evidence="1">N-acetyltransferase domain-containing protein</fullName>
    </recommendedName>
</protein>
<dbReference type="SUPFAM" id="SSF55729">
    <property type="entry name" value="Acyl-CoA N-acyltransferases (Nat)"/>
    <property type="match status" value="1"/>
</dbReference>
<dbReference type="EMBL" id="KB445805">
    <property type="protein sequence ID" value="EMD33672.1"/>
    <property type="molecule type" value="Genomic_DNA"/>
</dbReference>
<dbReference type="InterPro" id="IPR000182">
    <property type="entry name" value="GNAT_dom"/>
</dbReference>
<dbReference type="InterPro" id="IPR016181">
    <property type="entry name" value="Acyl_CoA_acyltransferase"/>
</dbReference>
<dbReference type="PANTHER" id="PTHR42791">
    <property type="entry name" value="GNAT FAMILY ACETYLTRANSFERASE"/>
    <property type="match status" value="1"/>
</dbReference>
<dbReference type="Proteomes" id="UP000016930">
    <property type="component" value="Unassembled WGS sequence"/>
</dbReference>
<dbReference type="GO" id="GO:0016747">
    <property type="term" value="F:acyltransferase activity, transferring groups other than amino-acyl groups"/>
    <property type="evidence" value="ECO:0007669"/>
    <property type="project" value="InterPro"/>
</dbReference>
<dbReference type="PROSITE" id="PS51186">
    <property type="entry name" value="GNAT"/>
    <property type="match status" value="1"/>
</dbReference>